<keyword evidence="3" id="KW-1185">Reference proteome</keyword>
<dbReference type="PANTHER" id="PTHR10285">
    <property type="entry name" value="URIDINE KINASE"/>
    <property type="match status" value="1"/>
</dbReference>
<comment type="caution">
    <text evidence="2">The sequence shown here is derived from an EMBL/GenBank/DDBJ whole genome shotgun (WGS) entry which is preliminary data.</text>
</comment>
<gene>
    <name evidence="2" type="ORF">GCM10011509_11320</name>
</gene>
<organism evidence="2 3">
    <name type="scientific">Ornithinimicrobium pekingense</name>
    <dbReference type="NCBI Taxonomy" id="384677"/>
    <lineage>
        <taxon>Bacteria</taxon>
        <taxon>Bacillati</taxon>
        <taxon>Actinomycetota</taxon>
        <taxon>Actinomycetes</taxon>
        <taxon>Micrococcales</taxon>
        <taxon>Ornithinimicrobiaceae</taxon>
        <taxon>Ornithinimicrobium</taxon>
    </lineage>
</organism>
<dbReference type="EMBL" id="BMLB01000002">
    <property type="protein sequence ID" value="GGK64766.1"/>
    <property type="molecule type" value="Genomic_DNA"/>
</dbReference>
<proteinExistence type="predicted"/>
<sequence>MVDSAHPRARVLLITGPSGSGKSRLSRRLHASHGWPLLQLDDFYREGGDPGLPMSPLGLVDWDDVRSWDLEAAVAAMEELCRTGTAAVPLYDISSSSITGRHVVELDDAPVVVAEGIFAAHAVAPLRERGLLAQAWSVHHRPWVTFVRRLTRDLAERRKPPLTLWRRGHVLRRAEPGIVAAQQALGALPVRAKVAERLAEDLLAPGAHHPAGRPAHHAQEEPRDDRPARPPAR</sequence>
<feature type="region of interest" description="Disordered" evidence="1">
    <location>
        <begin position="201"/>
        <end position="233"/>
    </location>
</feature>
<name>A0ABQ2F6U4_9MICO</name>
<dbReference type="InterPro" id="IPR027417">
    <property type="entry name" value="P-loop_NTPase"/>
</dbReference>
<evidence type="ECO:0000313" key="3">
    <source>
        <dbReference type="Proteomes" id="UP000662111"/>
    </source>
</evidence>
<evidence type="ECO:0000313" key="2">
    <source>
        <dbReference type="EMBL" id="GGK64766.1"/>
    </source>
</evidence>
<evidence type="ECO:0000256" key="1">
    <source>
        <dbReference type="SAM" id="MobiDB-lite"/>
    </source>
</evidence>
<reference evidence="3" key="1">
    <citation type="journal article" date="2019" name="Int. J. Syst. Evol. Microbiol.">
        <title>The Global Catalogue of Microorganisms (GCM) 10K type strain sequencing project: providing services to taxonomists for standard genome sequencing and annotation.</title>
        <authorList>
            <consortium name="The Broad Institute Genomics Platform"/>
            <consortium name="The Broad Institute Genome Sequencing Center for Infectious Disease"/>
            <person name="Wu L."/>
            <person name="Ma J."/>
        </authorList>
    </citation>
    <scope>NUCLEOTIDE SEQUENCE [LARGE SCALE GENOMIC DNA]</scope>
    <source>
        <strain evidence="3">CGMCC 1.5362</strain>
    </source>
</reference>
<dbReference type="SUPFAM" id="SSF52540">
    <property type="entry name" value="P-loop containing nucleoside triphosphate hydrolases"/>
    <property type="match status" value="1"/>
</dbReference>
<feature type="compositionally biased region" description="Basic and acidic residues" evidence="1">
    <location>
        <begin position="217"/>
        <end position="233"/>
    </location>
</feature>
<accession>A0ABQ2F6U4</accession>
<evidence type="ECO:0008006" key="4">
    <source>
        <dbReference type="Google" id="ProtNLM"/>
    </source>
</evidence>
<dbReference type="RefSeq" id="WP_022920379.1">
    <property type="nucleotide sequence ID" value="NZ_BMLB01000002.1"/>
</dbReference>
<dbReference type="Proteomes" id="UP000662111">
    <property type="component" value="Unassembled WGS sequence"/>
</dbReference>
<protein>
    <recommendedName>
        <fullName evidence="4">ATP-binding protein</fullName>
    </recommendedName>
</protein>
<dbReference type="Gene3D" id="3.40.50.300">
    <property type="entry name" value="P-loop containing nucleotide triphosphate hydrolases"/>
    <property type="match status" value="1"/>
</dbReference>